<evidence type="ECO:0000313" key="2">
    <source>
        <dbReference type="EMBL" id="GMT28032.1"/>
    </source>
</evidence>
<feature type="compositionally biased region" description="Basic and acidic residues" evidence="1">
    <location>
        <begin position="138"/>
        <end position="151"/>
    </location>
</feature>
<feature type="compositionally biased region" description="Low complexity" evidence="1">
    <location>
        <begin position="205"/>
        <end position="218"/>
    </location>
</feature>
<dbReference type="InterPro" id="IPR013783">
    <property type="entry name" value="Ig-like_fold"/>
</dbReference>
<dbReference type="AlphaFoldDB" id="A0AAV5WDK0"/>
<proteinExistence type="predicted"/>
<gene>
    <name evidence="2" type="ORF">PFISCL1PPCAC_19329</name>
</gene>
<feature type="compositionally biased region" description="Pro residues" evidence="1">
    <location>
        <begin position="251"/>
        <end position="260"/>
    </location>
</feature>
<organism evidence="2 3">
    <name type="scientific">Pristionchus fissidentatus</name>
    <dbReference type="NCBI Taxonomy" id="1538716"/>
    <lineage>
        <taxon>Eukaryota</taxon>
        <taxon>Metazoa</taxon>
        <taxon>Ecdysozoa</taxon>
        <taxon>Nematoda</taxon>
        <taxon>Chromadorea</taxon>
        <taxon>Rhabditida</taxon>
        <taxon>Rhabditina</taxon>
        <taxon>Diplogasteromorpha</taxon>
        <taxon>Diplogasteroidea</taxon>
        <taxon>Neodiplogasteridae</taxon>
        <taxon>Pristionchus</taxon>
    </lineage>
</organism>
<feature type="region of interest" description="Disordered" evidence="1">
    <location>
        <begin position="492"/>
        <end position="526"/>
    </location>
</feature>
<dbReference type="Gene3D" id="2.60.40.10">
    <property type="entry name" value="Immunoglobulins"/>
    <property type="match status" value="1"/>
</dbReference>
<feature type="region of interest" description="Disordered" evidence="1">
    <location>
        <begin position="138"/>
        <end position="279"/>
    </location>
</feature>
<accession>A0AAV5WDK0</accession>
<keyword evidence="3" id="KW-1185">Reference proteome</keyword>
<protein>
    <submittedName>
        <fullName evidence="2">Uncharacterized protein</fullName>
    </submittedName>
</protein>
<feature type="compositionally biased region" description="Low complexity" evidence="1">
    <location>
        <begin position="183"/>
        <end position="194"/>
    </location>
</feature>
<comment type="caution">
    <text evidence="2">The sequence shown here is derived from an EMBL/GenBank/DDBJ whole genome shotgun (WGS) entry which is preliminary data.</text>
</comment>
<feature type="region of interest" description="Disordered" evidence="1">
    <location>
        <begin position="721"/>
        <end position="756"/>
    </location>
</feature>
<feature type="region of interest" description="Disordered" evidence="1">
    <location>
        <begin position="359"/>
        <end position="480"/>
    </location>
</feature>
<feature type="compositionally biased region" description="Polar residues" evidence="1">
    <location>
        <begin position="440"/>
        <end position="450"/>
    </location>
</feature>
<name>A0AAV5WDK0_9BILA</name>
<evidence type="ECO:0000313" key="3">
    <source>
        <dbReference type="Proteomes" id="UP001432322"/>
    </source>
</evidence>
<reference evidence="2" key="1">
    <citation type="submission" date="2023-10" db="EMBL/GenBank/DDBJ databases">
        <title>Genome assembly of Pristionchus species.</title>
        <authorList>
            <person name="Yoshida K."/>
            <person name="Sommer R.J."/>
        </authorList>
    </citation>
    <scope>NUCLEOTIDE SEQUENCE</scope>
    <source>
        <strain evidence="2">RS5133</strain>
    </source>
</reference>
<dbReference type="Proteomes" id="UP001432322">
    <property type="component" value="Unassembled WGS sequence"/>
</dbReference>
<feature type="compositionally biased region" description="Low complexity" evidence="1">
    <location>
        <begin position="389"/>
        <end position="439"/>
    </location>
</feature>
<sequence length="883" mass="96153">ICLVSMFDEDSMYDGKSVVASVYEESRQLNASPPQSVIEEYDAESVIEDELEEHINVPPMPYYQQGGGGQRTSRDVLRNLSVVHEGDEEKTMEMIDMEDETQRSEMDSEQFVGGADAENLINEMEMERRQKHLFIHNDPRFDHSFHPKENSWEPSPNQSRVEQHAHSRRKRGENQTILHPLETSKNNKSLTTKTVQFSDKNDTHTLPSLTESSSSSTLVASDERLRGFRSPTKQIQGNGVTPPLPSSSSVPPHPSLPVPCSPAESGTGMVSTPKDRLSKTQIRKSLRDAFSDISAVMPSGSVCGSADLMLAPAVMLRTPPGTVVAPGFGPRIQALAVAAPTSESSISIDGVINAVKATKSKETSDLMRSLDVARTRPRRVQRADFGGNSSTSTTSSAASAPDDRTSSSSLSRQSSLLVAPLSSSISSSSDTSSRPTSTTFIKENSMMTSSSRDKTMTMEPTGLPPRPPLRPTQTTVDQRKMIDLDASTYSTLTTRSTQHGSERSGSRAESVVTTASEKSSLDARDLQSKQRELDFGYTSVGDSRVMMFRGSNGHSFPISYHFSFKKEDTRAEEGREPHFKILDGNQITVDGGESFQVRVQFRPSEVASFNNRLIIRVSGGGRSSQFGVSLFGVGGITNIIPVNRTGLFACRSSSDFTIHAMGGLVSLGVENNGTRSGYVRAVVVDRYGNKINGVEFTPSDSLIVPAKSHKPMKVDMTKADLMNGGRSSSSLGNSHGMGSRRSSTSSLTSIGSSASSDGMRSVAYTIVLYWGEDTQRQRMVGACNALSHSSFPPLCPINEDFNARFPCDVFVPPKDRPLKKRDIDMFIAAMRTTRIGIAVQGRSSFVPMEELVDGDKTLMPDDTFRGGNDSIVSVANDMTMIKR</sequence>
<evidence type="ECO:0000256" key="1">
    <source>
        <dbReference type="SAM" id="MobiDB-lite"/>
    </source>
</evidence>
<feature type="non-terminal residue" evidence="2">
    <location>
        <position position="1"/>
    </location>
</feature>
<dbReference type="EMBL" id="BTSY01000005">
    <property type="protein sequence ID" value="GMT28032.1"/>
    <property type="molecule type" value="Genomic_DNA"/>
</dbReference>